<organism evidence="1 2">
    <name type="scientific">Dreissena polymorpha</name>
    <name type="common">Zebra mussel</name>
    <name type="synonym">Mytilus polymorpha</name>
    <dbReference type="NCBI Taxonomy" id="45954"/>
    <lineage>
        <taxon>Eukaryota</taxon>
        <taxon>Metazoa</taxon>
        <taxon>Spiralia</taxon>
        <taxon>Lophotrochozoa</taxon>
        <taxon>Mollusca</taxon>
        <taxon>Bivalvia</taxon>
        <taxon>Autobranchia</taxon>
        <taxon>Heteroconchia</taxon>
        <taxon>Euheterodonta</taxon>
        <taxon>Imparidentia</taxon>
        <taxon>Neoheterodontei</taxon>
        <taxon>Myida</taxon>
        <taxon>Dreissenoidea</taxon>
        <taxon>Dreissenidae</taxon>
        <taxon>Dreissena</taxon>
    </lineage>
</organism>
<dbReference type="Proteomes" id="UP000828390">
    <property type="component" value="Unassembled WGS sequence"/>
</dbReference>
<sequence>MALYVNKCSFELYNLLRGASIGELTLETGDVELTSDILSTITSLGNLYLCSSHTCNVRCTLNVPPSLRLVTIYKGEYSHEWVSSLFIKLSALNHHVKCILWDINLTSTAYSCGVELHVSDIKSKLILYDLSNIELSVKTESHELFEIVRDTGMTIALMVTSESLLQASSIIPTLSKLEKLFLQGRYVGRFDLQLPVFFKLIYLHNVECSSEWFFSALITLSSLHRPVQLHLVKLDLQPSKENSEDDIITHVSDLRSEFLSCDMSNFSLTVGSVNIELFEVFRDSSLRFLDLKSADIFSQALDIIPTLLKLEELHLMGTLMDRCELQLPASLKCIRMDKVKCSPEFLCNLLMTLSSFNHPVVCDLEEFELQSINKTFCAVSDTQVSSLRSQLLSTNMSNIILSLGNVNRDLFEIIRDSSLKALLLKSADSVSQASELIPTLSKLKTLYFMGTFMSRCDLQLTVSLQRIRVCDVKCSSEWLCSLLIALSSFKHPVVFELNNVVLQSSHQPCCADSDTRVSDLRSELLSSDMSYIYLQKIKCSSERLCSLLIALSSFKHTLSFELNTDTLQSSYKPSCANSDTRVSDVRSELLYTRVSDLRSEFLSSDMSNITISVKSVNRDLFEILRELSLKTLQLTSADFLLQASDILPTLRNLTTLCFYGIYAGRFDLNLPITLQFIYLQKIKCSSEWLYSLLIALSSFNQKVVFELNTVVLQSSYEPCCADSDTQASDLRSELLSSDLSNIKVAVKYVNKDLFQIFRDSSLTFLVLKSADCVSHASDICFTLSNLKVLLLEGTYAGCFDLNLPVKLQCISLQKVECSSEWLCSLLFTIFSFNRPLQCQLRRCVLQSNTHSRGGNTMTHDSDLRSEFVEYNVFNKTIIVENGSMELFEVLRSVVDIQ</sequence>
<dbReference type="EMBL" id="JAIWYP010000007">
    <property type="protein sequence ID" value="KAH3800573.1"/>
    <property type="molecule type" value="Genomic_DNA"/>
</dbReference>
<evidence type="ECO:0000313" key="1">
    <source>
        <dbReference type="EMBL" id="KAH3800573.1"/>
    </source>
</evidence>
<reference evidence="1" key="2">
    <citation type="submission" date="2020-11" db="EMBL/GenBank/DDBJ databases">
        <authorList>
            <person name="McCartney M.A."/>
            <person name="Auch B."/>
            <person name="Kono T."/>
            <person name="Mallez S."/>
            <person name="Becker A."/>
            <person name="Gohl D.M."/>
            <person name="Silverstein K.A.T."/>
            <person name="Koren S."/>
            <person name="Bechman K.B."/>
            <person name="Herman A."/>
            <person name="Abrahante J.E."/>
            <person name="Garbe J."/>
        </authorList>
    </citation>
    <scope>NUCLEOTIDE SEQUENCE</scope>
    <source>
        <strain evidence="1">Duluth1</strain>
        <tissue evidence="1">Whole animal</tissue>
    </source>
</reference>
<evidence type="ECO:0000313" key="2">
    <source>
        <dbReference type="Proteomes" id="UP000828390"/>
    </source>
</evidence>
<accession>A0A9D4FKJ8</accession>
<reference evidence="1" key="1">
    <citation type="journal article" date="2019" name="bioRxiv">
        <title>The Genome of the Zebra Mussel, Dreissena polymorpha: A Resource for Invasive Species Research.</title>
        <authorList>
            <person name="McCartney M.A."/>
            <person name="Auch B."/>
            <person name="Kono T."/>
            <person name="Mallez S."/>
            <person name="Zhang Y."/>
            <person name="Obille A."/>
            <person name="Becker A."/>
            <person name="Abrahante J.E."/>
            <person name="Garbe J."/>
            <person name="Badalamenti J.P."/>
            <person name="Herman A."/>
            <person name="Mangelson H."/>
            <person name="Liachko I."/>
            <person name="Sullivan S."/>
            <person name="Sone E.D."/>
            <person name="Koren S."/>
            <person name="Silverstein K.A.T."/>
            <person name="Beckman K.B."/>
            <person name="Gohl D.M."/>
        </authorList>
    </citation>
    <scope>NUCLEOTIDE SEQUENCE</scope>
    <source>
        <strain evidence="1">Duluth1</strain>
        <tissue evidence="1">Whole animal</tissue>
    </source>
</reference>
<name>A0A9D4FKJ8_DREPO</name>
<comment type="caution">
    <text evidence="1">The sequence shown here is derived from an EMBL/GenBank/DDBJ whole genome shotgun (WGS) entry which is preliminary data.</text>
</comment>
<protein>
    <submittedName>
        <fullName evidence="1">Uncharacterized protein</fullName>
    </submittedName>
</protein>
<gene>
    <name evidence="1" type="ORF">DPMN_154207</name>
</gene>
<keyword evidence="2" id="KW-1185">Reference proteome</keyword>
<dbReference type="AlphaFoldDB" id="A0A9D4FKJ8"/>
<proteinExistence type="predicted"/>